<protein>
    <recommendedName>
        <fullName evidence="4">Outer membrane protein beta-barrel domain-containing protein</fullName>
    </recommendedName>
</protein>
<dbReference type="EMBL" id="JACHKA010000001">
    <property type="protein sequence ID" value="MBB5987573.1"/>
    <property type="molecule type" value="Genomic_DNA"/>
</dbReference>
<evidence type="ECO:0008006" key="4">
    <source>
        <dbReference type="Google" id="ProtNLM"/>
    </source>
</evidence>
<feature type="signal peptide" evidence="1">
    <location>
        <begin position="1"/>
        <end position="24"/>
    </location>
</feature>
<gene>
    <name evidence="2" type="ORF">HNP60_003547</name>
</gene>
<name>A0ABR6NJW2_9SPHN</name>
<dbReference type="Proteomes" id="UP001138540">
    <property type="component" value="Unassembled WGS sequence"/>
</dbReference>
<organism evidence="2 3">
    <name type="scientific">Sphingobium lignivorans</name>
    <dbReference type="NCBI Taxonomy" id="2735886"/>
    <lineage>
        <taxon>Bacteria</taxon>
        <taxon>Pseudomonadati</taxon>
        <taxon>Pseudomonadota</taxon>
        <taxon>Alphaproteobacteria</taxon>
        <taxon>Sphingomonadales</taxon>
        <taxon>Sphingomonadaceae</taxon>
        <taxon>Sphingobium</taxon>
    </lineage>
</organism>
<evidence type="ECO:0000256" key="1">
    <source>
        <dbReference type="SAM" id="SignalP"/>
    </source>
</evidence>
<feature type="chain" id="PRO_5046303941" description="Outer membrane protein beta-barrel domain-containing protein" evidence="1">
    <location>
        <begin position="25"/>
        <end position="132"/>
    </location>
</feature>
<dbReference type="RefSeq" id="WP_184156174.1">
    <property type="nucleotide sequence ID" value="NZ_JACHKA010000001.1"/>
</dbReference>
<comment type="caution">
    <text evidence="2">The sequence shown here is derived from an EMBL/GenBank/DDBJ whole genome shotgun (WGS) entry which is preliminary data.</text>
</comment>
<evidence type="ECO:0000313" key="3">
    <source>
        <dbReference type="Proteomes" id="UP001138540"/>
    </source>
</evidence>
<proteinExistence type="predicted"/>
<keyword evidence="3" id="KW-1185">Reference proteome</keyword>
<accession>A0ABR6NJW2</accession>
<keyword evidence="1" id="KW-0732">Signal</keyword>
<reference evidence="2 3" key="1">
    <citation type="submission" date="2020-08" db="EMBL/GenBank/DDBJ databases">
        <title>Exploring microbial biodiversity for novel pathways involved in the catabolism of aromatic compounds derived from lignin.</title>
        <authorList>
            <person name="Elkins J."/>
        </authorList>
    </citation>
    <scope>NUCLEOTIDE SEQUENCE [LARGE SCALE GENOMIC DNA]</scope>
    <source>
        <strain evidence="2 3">B1D3A</strain>
    </source>
</reference>
<evidence type="ECO:0000313" key="2">
    <source>
        <dbReference type="EMBL" id="MBB5987573.1"/>
    </source>
</evidence>
<sequence>MKIRFIPLIAASAAVLLVPAAAQAEGFGAEATYARANERWGTEIGAGYAVGFAGFRLTPGAGVYLRDGDTAVYGRVEATFGLPASVRFGAGVRISGEDPRPYATIAMPIFPKVALKGNAGPHYVAAGLTIGY</sequence>